<protein>
    <recommendedName>
        <fullName evidence="5">DUF58 domain-containing protein</fullName>
    </recommendedName>
</protein>
<gene>
    <name evidence="3" type="ORF">Rhal01_02744</name>
</gene>
<accession>A0ABP9V1R5</accession>
<proteinExistence type="predicted"/>
<dbReference type="Proteomes" id="UP001424741">
    <property type="component" value="Unassembled WGS sequence"/>
</dbReference>
<dbReference type="PANTHER" id="PTHR34351">
    <property type="entry name" value="SLR1927 PROTEIN-RELATED"/>
    <property type="match status" value="1"/>
</dbReference>
<keyword evidence="2" id="KW-0812">Transmembrane</keyword>
<evidence type="ECO:0000256" key="1">
    <source>
        <dbReference type="SAM" id="MobiDB-lite"/>
    </source>
</evidence>
<reference evidence="3 4" key="1">
    <citation type="submission" date="2024-02" db="EMBL/GenBank/DDBJ databases">
        <title>Rubritalea halochordaticola NBRC 107102.</title>
        <authorList>
            <person name="Ichikawa N."/>
            <person name="Katano-Makiyama Y."/>
            <person name="Hidaka K."/>
        </authorList>
    </citation>
    <scope>NUCLEOTIDE SEQUENCE [LARGE SCALE GENOMIC DNA]</scope>
    <source>
        <strain evidence="3 4">NBRC 107102</strain>
    </source>
</reference>
<feature type="region of interest" description="Disordered" evidence="1">
    <location>
        <begin position="178"/>
        <end position="211"/>
    </location>
</feature>
<feature type="transmembrane region" description="Helical" evidence="2">
    <location>
        <begin position="12"/>
        <end position="29"/>
    </location>
</feature>
<evidence type="ECO:0008006" key="5">
    <source>
        <dbReference type="Google" id="ProtNLM"/>
    </source>
</evidence>
<name>A0ABP9V1R5_9BACT</name>
<dbReference type="RefSeq" id="WP_346189214.1">
    <property type="nucleotide sequence ID" value="NZ_BAABRL010000008.1"/>
</dbReference>
<keyword evidence="4" id="KW-1185">Reference proteome</keyword>
<feature type="transmembrane region" description="Helical" evidence="2">
    <location>
        <begin position="35"/>
        <end position="52"/>
    </location>
</feature>
<dbReference type="EMBL" id="BAABRL010000008">
    <property type="protein sequence ID" value="GAA5496560.1"/>
    <property type="molecule type" value="Genomic_DNA"/>
</dbReference>
<evidence type="ECO:0000313" key="4">
    <source>
        <dbReference type="Proteomes" id="UP001424741"/>
    </source>
</evidence>
<evidence type="ECO:0000313" key="3">
    <source>
        <dbReference type="EMBL" id="GAA5496560.1"/>
    </source>
</evidence>
<organism evidence="3 4">
    <name type="scientific">Rubritalea halochordaticola</name>
    <dbReference type="NCBI Taxonomy" id="714537"/>
    <lineage>
        <taxon>Bacteria</taxon>
        <taxon>Pseudomonadati</taxon>
        <taxon>Verrucomicrobiota</taxon>
        <taxon>Verrucomicrobiia</taxon>
        <taxon>Verrucomicrobiales</taxon>
        <taxon>Rubritaleaceae</taxon>
        <taxon>Rubritalea</taxon>
    </lineage>
</organism>
<dbReference type="PANTHER" id="PTHR34351:SF1">
    <property type="entry name" value="SLR1927 PROTEIN"/>
    <property type="match status" value="1"/>
</dbReference>
<keyword evidence="2" id="KW-1133">Transmembrane helix</keyword>
<sequence length="380" mass="42520">MRLIPSNFTFRGSALLGLELGLILVGILLKDGALITLGVCLFIILLGAIIFGRRNIAKLKVELDLPHRVHAHKSFSARARIINQRAFLDTYNVDISIHLPQGKVQQAKAKWIPSKCGAEYNFRPSIPMRASVLEMHYELVSRFPFGLFTMRKRGTVSAPLLVYPRLIIPRELLSEGTLSDLNPNQGSTQGDALGEPRGIRPWQPGDPAKKIHWPASARSLNRGHGLRVRENDPPGFQPEFCHVIYHSFGRGEVLREDRFERALSLLAGTLSLLMRHNVAAKLQADFLGWSSLPCQNTAQYQECLAIMAETKRAQGTESHELQSALKHVERNHSCIIISDMTTDAWLPSVKLPHGTMVIDIRQIHFQRPKTNSPALSIKHA</sequence>
<comment type="caution">
    <text evidence="3">The sequence shown here is derived from an EMBL/GenBank/DDBJ whole genome shotgun (WGS) entry which is preliminary data.</text>
</comment>
<feature type="compositionally biased region" description="Polar residues" evidence="1">
    <location>
        <begin position="178"/>
        <end position="190"/>
    </location>
</feature>
<evidence type="ECO:0000256" key="2">
    <source>
        <dbReference type="SAM" id="Phobius"/>
    </source>
</evidence>
<keyword evidence="2" id="KW-0472">Membrane</keyword>